<dbReference type="PROSITE" id="PS51375">
    <property type="entry name" value="PPR"/>
    <property type="match status" value="1"/>
</dbReference>
<evidence type="ECO:0000256" key="1">
    <source>
        <dbReference type="ARBA" id="ARBA00022737"/>
    </source>
</evidence>
<comment type="caution">
    <text evidence="3">The sequence shown here is derived from an EMBL/GenBank/DDBJ whole genome shotgun (WGS) entry which is preliminary data.</text>
</comment>
<sequence>MRLLPWPNRLRPLILSCKDKPSIAKIHALMIVTGAITLGNSNARLIASYARIGDTESARKVFDILSQRDIHAWNAMIIAYSRQHCPSQALSLYSQMMSNGVRPDSSTFTVALKACAVTLDLKMGEENLVQSGGLRIRI</sequence>
<proteinExistence type="predicted"/>
<dbReference type="NCBIfam" id="TIGR00756">
    <property type="entry name" value="PPR"/>
    <property type="match status" value="1"/>
</dbReference>
<dbReference type="PANTHER" id="PTHR47926">
    <property type="entry name" value="PENTATRICOPEPTIDE REPEAT-CONTAINING PROTEIN"/>
    <property type="match status" value="1"/>
</dbReference>
<dbReference type="EMBL" id="JBEDUW010000002">
    <property type="protein sequence ID" value="KAK9944782.1"/>
    <property type="molecule type" value="Genomic_DNA"/>
</dbReference>
<evidence type="ECO:0000256" key="2">
    <source>
        <dbReference type="PROSITE-ProRule" id="PRU00708"/>
    </source>
</evidence>
<dbReference type="GO" id="GO:0009451">
    <property type="term" value="P:RNA modification"/>
    <property type="evidence" value="ECO:0007669"/>
    <property type="project" value="InterPro"/>
</dbReference>
<feature type="repeat" description="PPR" evidence="2">
    <location>
        <begin position="69"/>
        <end position="103"/>
    </location>
</feature>
<dbReference type="Gene3D" id="1.25.40.10">
    <property type="entry name" value="Tetratricopeptide repeat domain"/>
    <property type="match status" value="1"/>
</dbReference>
<dbReference type="Proteomes" id="UP001457282">
    <property type="component" value="Unassembled WGS sequence"/>
</dbReference>
<dbReference type="InterPro" id="IPR011990">
    <property type="entry name" value="TPR-like_helical_dom_sf"/>
</dbReference>
<evidence type="ECO:0000313" key="3">
    <source>
        <dbReference type="EMBL" id="KAK9944782.1"/>
    </source>
</evidence>
<accession>A0AAW1Y7I0</accession>
<organism evidence="3 4">
    <name type="scientific">Rubus argutus</name>
    <name type="common">Southern blackberry</name>
    <dbReference type="NCBI Taxonomy" id="59490"/>
    <lineage>
        <taxon>Eukaryota</taxon>
        <taxon>Viridiplantae</taxon>
        <taxon>Streptophyta</taxon>
        <taxon>Embryophyta</taxon>
        <taxon>Tracheophyta</taxon>
        <taxon>Spermatophyta</taxon>
        <taxon>Magnoliopsida</taxon>
        <taxon>eudicotyledons</taxon>
        <taxon>Gunneridae</taxon>
        <taxon>Pentapetalae</taxon>
        <taxon>rosids</taxon>
        <taxon>fabids</taxon>
        <taxon>Rosales</taxon>
        <taxon>Rosaceae</taxon>
        <taxon>Rosoideae</taxon>
        <taxon>Rosoideae incertae sedis</taxon>
        <taxon>Rubus</taxon>
    </lineage>
</organism>
<dbReference type="Pfam" id="PF01535">
    <property type="entry name" value="PPR"/>
    <property type="match status" value="1"/>
</dbReference>
<evidence type="ECO:0000313" key="4">
    <source>
        <dbReference type="Proteomes" id="UP001457282"/>
    </source>
</evidence>
<reference evidence="3 4" key="1">
    <citation type="journal article" date="2023" name="G3 (Bethesda)">
        <title>A chromosome-length genome assembly and annotation of blackberry (Rubus argutus, cv. 'Hillquist').</title>
        <authorList>
            <person name="Bruna T."/>
            <person name="Aryal R."/>
            <person name="Dudchenko O."/>
            <person name="Sargent D.J."/>
            <person name="Mead D."/>
            <person name="Buti M."/>
            <person name="Cavallini A."/>
            <person name="Hytonen T."/>
            <person name="Andres J."/>
            <person name="Pham M."/>
            <person name="Weisz D."/>
            <person name="Mascagni F."/>
            <person name="Usai G."/>
            <person name="Natali L."/>
            <person name="Bassil N."/>
            <person name="Fernandez G.E."/>
            <person name="Lomsadze A."/>
            <person name="Armour M."/>
            <person name="Olukolu B."/>
            <person name="Poorten T."/>
            <person name="Britton C."/>
            <person name="Davik J."/>
            <person name="Ashrafi H."/>
            <person name="Aiden E.L."/>
            <person name="Borodovsky M."/>
            <person name="Worthington M."/>
        </authorList>
    </citation>
    <scope>NUCLEOTIDE SEQUENCE [LARGE SCALE GENOMIC DNA]</scope>
    <source>
        <strain evidence="3">PI 553951</strain>
    </source>
</reference>
<keyword evidence="4" id="KW-1185">Reference proteome</keyword>
<evidence type="ECO:0008006" key="5">
    <source>
        <dbReference type="Google" id="ProtNLM"/>
    </source>
</evidence>
<protein>
    <recommendedName>
        <fullName evidence="5">Pentatricopeptide repeat-containing protein</fullName>
    </recommendedName>
</protein>
<gene>
    <name evidence="3" type="ORF">M0R45_010332</name>
</gene>
<dbReference type="AlphaFoldDB" id="A0AAW1Y7I0"/>
<name>A0AAW1Y7I0_RUBAR</name>
<dbReference type="InterPro" id="IPR046960">
    <property type="entry name" value="PPR_At4g14850-like_plant"/>
</dbReference>
<dbReference type="GO" id="GO:0003723">
    <property type="term" value="F:RNA binding"/>
    <property type="evidence" value="ECO:0007669"/>
    <property type="project" value="InterPro"/>
</dbReference>
<dbReference type="InterPro" id="IPR002885">
    <property type="entry name" value="PPR_rpt"/>
</dbReference>
<dbReference type="PANTHER" id="PTHR47926:SF380">
    <property type="entry name" value="PENTATRICOPEPTIDE REPEAT-CONTAINING PROTEIN"/>
    <property type="match status" value="1"/>
</dbReference>
<dbReference type="Pfam" id="PF13041">
    <property type="entry name" value="PPR_2"/>
    <property type="match status" value="1"/>
</dbReference>
<keyword evidence="1" id="KW-0677">Repeat</keyword>